<dbReference type="EMBL" id="JYDJ01002472">
    <property type="protein sequence ID" value="KRX30426.1"/>
    <property type="molecule type" value="Genomic_DNA"/>
</dbReference>
<protein>
    <submittedName>
        <fullName evidence="1">Uncharacterized protein</fullName>
    </submittedName>
</protein>
<name>A0A0V0SUN7_9BILA</name>
<gene>
    <name evidence="1" type="ORF">T05_8396</name>
</gene>
<reference evidence="1 2" key="1">
    <citation type="submission" date="2015-01" db="EMBL/GenBank/DDBJ databases">
        <title>Evolution of Trichinella species and genotypes.</title>
        <authorList>
            <person name="Korhonen P.K."/>
            <person name="Edoardo P."/>
            <person name="Giuseppe L.R."/>
            <person name="Gasser R.B."/>
        </authorList>
    </citation>
    <scope>NUCLEOTIDE SEQUENCE [LARGE SCALE GENOMIC DNA]</scope>
    <source>
        <strain evidence="1">ISS417</strain>
    </source>
</reference>
<dbReference type="AlphaFoldDB" id="A0A0V0SUN7"/>
<proteinExistence type="predicted"/>
<evidence type="ECO:0000313" key="2">
    <source>
        <dbReference type="Proteomes" id="UP000055048"/>
    </source>
</evidence>
<comment type="caution">
    <text evidence="1">The sequence shown here is derived from an EMBL/GenBank/DDBJ whole genome shotgun (WGS) entry which is preliminary data.</text>
</comment>
<organism evidence="1 2">
    <name type="scientific">Trichinella murrelli</name>
    <dbReference type="NCBI Taxonomy" id="144512"/>
    <lineage>
        <taxon>Eukaryota</taxon>
        <taxon>Metazoa</taxon>
        <taxon>Ecdysozoa</taxon>
        <taxon>Nematoda</taxon>
        <taxon>Enoplea</taxon>
        <taxon>Dorylaimia</taxon>
        <taxon>Trichinellida</taxon>
        <taxon>Trichinellidae</taxon>
        <taxon>Trichinella</taxon>
    </lineage>
</organism>
<sequence length="60" mass="6779">MREKLKDGGGGSCHMRSSTQSCICISQCYWRYNNIIETLRSHFKCEGNVIAILKVSKVVV</sequence>
<keyword evidence="2" id="KW-1185">Reference proteome</keyword>
<evidence type="ECO:0000313" key="1">
    <source>
        <dbReference type="EMBL" id="KRX30426.1"/>
    </source>
</evidence>
<dbReference type="Proteomes" id="UP000055048">
    <property type="component" value="Unassembled WGS sequence"/>
</dbReference>
<accession>A0A0V0SUN7</accession>